<reference evidence="2 3" key="1">
    <citation type="submission" date="2021-06" db="EMBL/GenBank/DDBJ databases">
        <authorList>
            <person name="Sun Q."/>
            <person name="Li D."/>
        </authorList>
    </citation>
    <scope>NUCLEOTIDE SEQUENCE [LARGE SCALE GENOMIC DNA]</scope>
    <source>
        <strain evidence="2 3">MSJ-11</strain>
    </source>
</reference>
<sequence>MIKKTFKYIAAAILITCSFTFVACGNQKADKGVFVTKWDNYYEGSNIKFYYEGADNPNLQKLRTKYDLDEVVKDSKDDFEKSIKLMNWVNSKMKYSKSSLSTKKDALTILKEAENNNTLSDKDFNIVYSQSAASLGIFARRGEFRVKNSQADGEDSYFKVCEVWSDKYNKWIMLDVVNNSFMESNGVPLSAIEVLNSQLAGVNTQGVKNKEKYIKKLKPYMYSYSIEIDNNIYGMPKSNSFITYINGEQLPEIRIEGDIIRPTIFVKNDTLFNKSPRIIQQEQNAQKDKMPTLIFSKNNSENKKDGDNEIILNGAAFMDSANIEGYYISIDNMEWMEVKSYFTFSLKEGENNIRFSLDGKKLIREVIIEYKK</sequence>
<evidence type="ECO:0000256" key="1">
    <source>
        <dbReference type="SAM" id="SignalP"/>
    </source>
</evidence>
<dbReference type="PROSITE" id="PS51257">
    <property type="entry name" value="PROKAR_LIPOPROTEIN"/>
    <property type="match status" value="1"/>
</dbReference>
<dbReference type="EMBL" id="JAHLQF010000008">
    <property type="protein sequence ID" value="MBU5486540.1"/>
    <property type="molecule type" value="Genomic_DNA"/>
</dbReference>
<feature type="chain" id="PRO_5046467596" evidence="1">
    <location>
        <begin position="24"/>
        <end position="372"/>
    </location>
</feature>
<evidence type="ECO:0000313" key="2">
    <source>
        <dbReference type="EMBL" id="MBU5486540.1"/>
    </source>
</evidence>
<name>A0ABS6EMS5_9CLOT</name>
<organism evidence="2 3">
    <name type="scientific">Clostridium mobile</name>
    <dbReference type="NCBI Taxonomy" id="2841512"/>
    <lineage>
        <taxon>Bacteria</taxon>
        <taxon>Bacillati</taxon>
        <taxon>Bacillota</taxon>
        <taxon>Clostridia</taxon>
        <taxon>Eubacteriales</taxon>
        <taxon>Clostridiaceae</taxon>
        <taxon>Clostridium</taxon>
    </lineage>
</organism>
<evidence type="ECO:0000313" key="3">
    <source>
        <dbReference type="Proteomes" id="UP000726170"/>
    </source>
</evidence>
<proteinExistence type="predicted"/>
<dbReference type="Proteomes" id="UP000726170">
    <property type="component" value="Unassembled WGS sequence"/>
</dbReference>
<feature type="signal peptide" evidence="1">
    <location>
        <begin position="1"/>
        <end position="23"/>
    </location>
</feature>
<comment type="caution">
    <text evidence="2">The sequence shown here is derived from an EMBL/GenBank/DDBJ whole genome shotgun (WGS) entry which is preliminary data.</text>
</comment>
<protein>
    <submittedName>
        <fullName evidence="2">Transglutaminase-like domain-containing protein</fullName>
    </submittedName>
</protein>
<keyword evidence="3" id="KW-1185">Reference proteome</keyword>
<gene>
    <name evidence="2" type="ORF">KQI86_19825</name>
</gene>
<dbReference type="RefSeq" id="WP_216441147.1">
    <property type="nucleotide sequence ID" value="NZ_JAHLQF010000008.1"/>
</dbReference>
<accession>A0ABS6EMS5</accession>
<keyword evidence="1" id="KW-0732">Signal</keyword>